<name>A0ABS5ER47_9PROT</name>
<gene>
    <name evidence="9" type="ORF">GXW71_00260</name>
</gene>
<evidence type="ECO:0000256" key="4">
    <source>
        <dbReference type="ARBA" id="ARBA00022475"/>
    </source>
</evidence>
<evidence type="ECO:0000256" key="5">
    <source>
        <dbReference type="ARBA" id="ARBA00022741"/>
    </source>
</evidence>
<dbReference type="RefSeq" id="WP_211850265.1">
    <property type="nucleotide sequence ID" value="NZ_JAAGBB010000001.1"/>
</dbReference>
<keyword evidence="4" id="KW-1003">Cell membrane</keyword>
<organism evidence="9 10">
    <name type="scientific">Plastoroseomonas hellenica</name>
    <dbReference type="NCBI Taxonomy" id="2687306"/>
    <lineage>
        <taxon>Bacteria</taxon>
        <taxon>Pseudomonadati</taxon>
        <taxon>Pseudomonadota</taxon>
        <taxon>Alphaproteobacteria</taxon>
        <taxon>Acetobacterales</taxon>
        <taxon>Acetobacteraceae</taxon>
        <taxon>Plastoroseomonas</taxon>
    </lineage>
</organism>
<evidence type="ECO:0000313" key="10">
    <source>
        <dbReference type="Proteomes" id="UP001196870"/>
    </source>
</evidence>
<evidence type="ECO:0000256" key="7">
    <source>
        <dbReference type="ARBA" id="ARBA00023136"/>
    </source>
</evidence>
<dbReference type="PANTHER" id="PTHR43297:SF2">
    <property type="entry name" value="DIPEPTIDE TRANSPORT ATP-BINDING PROTEIN DPPD"/>
    <property type="match status" value="1"/>
</dbReference>
<dbReference type="GO" id="GO:0005524">
    <property type="term" value="F:ATP binding"/>
    <property type="evidence" value="ECO:0007669"/>
    <property type="project" value="UniProtKB-KW"/>
</dbReference>
<sequence>MSGAGDIVLDVQNLEVDIPTPGGMLHAVRGVSLTARRGETLCIVGESGCGKSLTSLALMGLLPAIAARRAERLSFAGEDLLRAPASRLRALRGDRMAMIFQDPMTCLNPSLTIGDQLTETFLRHGKGNRRSARDRAVALLERVGIAGAAGRLGQYPHQLSGGLRQRVVIAMALMCGPDLLLADEPTTALDATIQLGILQLLAELQREMRMALVLVTHDLGIVARIADRVAVMYAGEVVEEGSAAVVFDAPRHPYTRGLMDCIPQPGRTPPGTRLGTIPGLVPSLVGDMQGCAFRGRCPHAMPACTEPVAVRGDAEGHAWRCVLPENALERAA</sequence>
<dbReference type="InterPro" id="IPR013563">
    <property type="entry name" value="Oligopep_ABC_C"/>
</dbReference>
<evidence type="ECO:0000256" key="2">
    <source>
        <dbReference type="ARBA" id="ARBA00005417"/>
    </source>
</evidence>
<dbReference type="Pfam" id="PF08352">
    <property type="entry name" value="oligo_HPY"/>
    <property type="match status" value="1"/>
</dbReference>
<dbReference type="Proteomes" id="UP001196870">
    <property type="component" value="Unassembled WGS sequence"/>
</dbReference>
<keyword evidence="3" id="KW-0813">Transport</keyword>
<dbReference type="NCBIfam" id="TIGR01727">
    <property type="entry name" value="oligo_HPY"/>
    <property type="match status" value="1"/>
</dbReference>
<proteinExistence type="inferred from homology"/>
<dbReference type="PROSITE" id="PS50893">
    <property type="entry name" value="ABC_TRANSPORTER_2"/>
    <property type="match status" value="1"/>
</dbReference>
<reference evidence="10" key="1">
    <citation type="journal article" date="2021" name="Syst. Appl. Microbiol.">
        <title>Roseomonas hellenica sp. nov., isolated from roots of wild-growing Alkanna tinctoria.</title>
        <authorList>
            <person name="Rat A."/>
            <person name="Naranjo H.D."/>
            <person name="Lebbe L."/>
            <person name="Cnockaert M."/>
            <person name="Krigas N."/>
            <person name="Grigoriadou K."/>
            <person name="Maloupa E."/>
            <person name="Willems A."/>
        </authorList>
    </citation>
    <scope>NUCLEOTIDE SEQUENCE [LARGE SCALE GENOMIC DNA]</scope>
    <source>
        <strain evidence="10">LMG 31523</strain>
    </source>
</reference>
<comment type="subcellular location">
    <subcellularLocation>
        <location evidence="1">Cell inner membrane</location>
        <topology evidence="1">Peripheral membrane protein</topology>
    </subcellularLocation>
</comment>
<dbReference type="SMART" id="SM00382">
    <property type="entry name" value="AAA"/>
    <property type="match status" value="1"/>
</dbReference>
<dbReference type="InterPro" id="IPR003593">
    <property type="entry name" value="AAA+_ATPase"/>
</dbReference>
<dbReference type="InterPro" id="IPR003439">
    <property type="entry name" value="ABC_transporter-like_ATP-bd"/>
</dbReference>
<dbReference type="EMBL" id="JAAGBB010000001">
    <property type="protein sequence ID" value="MBR0662774.1"/>
    <property type="molecule type" value="Genomic_DNA"/>
</dbReference>
<keyword evidence="6 9" id="KW-0067">ATP-binding</keyword>
<comment type="caution">
    <text evidence="9">The sequence shown here is derived from an EMBL/GenBank/DDBJ whole genome shotgun (WGS) entry which is preliminary data.</text>
</comment>
<keyword evidence="10" id="KW-1185">Reference proteome</keyword>
<feature type="domain" description="ABC transporter" evidence="8">
    <location>
        <begin position="9"/>
        <end position="259"/>
    </location>
</feature>
<dbReference type="Gene3D" id="3.40.50.300">
    <property type="entry name" value="P-loop containing nucleotide triphosphate hydrolases"/>
    <property type="match status" value="1"/>
</dbReference>
<evidence type="ECO:0000313" key="9">
    <source>
        <dbReference type="EMBL" id="MBR0662774.1"/>
    </source>
</evidence>
<dbReference type="PANTHER" id="PTHR43297">
    <property type="entry name" value="OLIGOPEPTIDE TRANSPORT ATP-BINDING PROTEIN APPD"/>
    <property type="match status" value="1"/>
</dbReference>
<dbReference type="InterPro" id="IPR027417">
    <property type="entry name" value="P-loop_NTPase"/>
</dbReference>
<keyword evidence="7" id="KW-0472">Membrane</keyword>
<evidence type="ECO:0000256" key="3">
    <source>
        <dbReference type="ARBA" id="ARBA00022448"/>
    </source>
</evidence>
<keyword evidence="5" id="KW-0547">Nucleotide-binding</keyword>
<dbReference type="InterPro" id="IPR050388">
    <property type="entry name" value="ABC_Ni/Peptide_Import"/>
</dbReference>
<comment type="similarity">
    <text evidence="2">Belongs to the ABC transporter superfamily.</text>
</comment>
<accession>A0ABS5ER47</accession>
<dbReference type="SUPFAM" id="SSF52540">
    <property type="entry name" value="P-loop containing nucleoside triphosphate hydrolases"/>
    <property type="match status" value="1"/>
</dbReference>
<dbReference type="CDD" id="cd03257">
    <property type="entry name" value="ABC_NikE_OppD_transporters"/>
    <property type="match status" value="1"/>
</dbReference>
<evidence type="ECO:0000259" key="8">
    <source>
        <dbReference type="PROSITE" id="PS50893"/>
    </source>
</evidence>
<dbReference type="Pfam" id="PF00005">
    <property type="entry name" value="ABC_tran"/>
    <property type="match status" value="1"/>
</dbReference>
<evidence type="ECO:0000256" key="6">
    <source>
        <dbReference type="ARBA" id="ARBA00022840"/>
    </source>
</evidence>
<evidence type="ECO:0000256" key="1">
    <source>
        <dbReference type="ARBA" id="ARBA00004417"/>
    </source>
</evidence>
<protein>
    <submittedName>
        <fullName evidence="9">ABC transporter ATP-binding protein</fullName>
    </submittedName>
</protein>